<keyword evidence="3 4" id="KW-0460">Magnesium</keyword>
<dbReference type="PANTHER" id="PTHR35201">
    <property type="entry name" value="TERPENE SYNTHASE"/>
    <property type="match status" value="1"/>
</dbReference>
<evidence type="ECO:0000256" key="4">
    <source>
        <dbReference type="RuleBase" id="RU366034"/>
    </source>
</evidence>
<sequence length="356" mass="40182">MTVDTSVRFGAPTEPHPSCATPLSELAVSHEALRNQFRGLDIIVPDFYGLMPGWSPKVNEVYTNELRKKTNSWLLDRIASNSKHRKWIEGVNPLFLSSCFYPDIEEEPCYQIGLYTGWLYLWDDEIDCGILAKDTAGTKRVYKETQAVMSYTLGPTRFSGPPPEMSPIMEVYCDVVTTIQASCSEPTQVRVLDELRQYANAVVSMQAKYNEDLPNFKEFNESRRHTAGVGIYIGLLEYCYKLDIPSSFFEHEAVKTIIDKACSLIQNINDVASLAKEIGDVRGQLDNVVAVLVHHHKLSPQAAIDFTCQLVSDDHTAFEDAKTRVPIPEDNPKLAQDIRTWIKGCEDIVIGMTYWT</sequence>
<accession>A0ABR3GDD2</accession>
<comment type="cofactor">
    <cofactor evidence="1 4">
        <name>Mg(2+)</name>
        <dbReference type="ChEBI" id="CHEBI:18420"/>
    </cofactor>
</comment>
<dbReference type="InterPro" id="IPR008949">
    <property type="entry name" value="Isoprenoid_synthase_dom_sf"/>
</dbReference>
<comment type="caution">
    <text evidence="5">The sequence shown here is derived from an EMBL/GenBank/DDBJ whole genome shotgun (WGS) entry which is preliminary data.</text>
</comment>
<reference evidence="5 6" key="1">
    <citation type="submission" date="2024-02" db="EMBL/GenBank/DDBJ databases">
        <title>Discinaceae phylogenomics.</title>
        <authorList>
            <person name="Dirks A.C."/>
            <person name="James T.Y."/>
        </authorList>
    </citation>
    <scope>NUCLEOTIDE SEQUENCE [LARGE SCALE GENOMIC DNA]</scope>
    <source>
        <strain evidence="5 6">ACD0624</strain>
    </source>
</reference>
<keyword evidence="4" id="KW-0456">Lyase</keyword>
<dbReference type="SUPFAM" id="SSF48576">
    <property type="entry name" value="Terpenoid synthases"/>
    <property type="match status" value="1"/>
</dbReference>
<proteinExistence type="inferred from homology"/>
<name>A0ABR3GDD2_9PEZI</name>
<evidence type="ECO:0000313" key="6">
    <source>
        <dbReference type="Proteomes" id="UP001447188"/>
    </source>
</evidence>
<evidence type="ECO:0000256" key="3">
    <source>
        <dbReference type="ARBA" id="ARBA00022842"/>
    </source>
</evidence>
<dbReference type="InterPro" id="IPR034686">
    <property type="entry name" value="Terpene_cyclase-like_2"/>
</dbReference>
<protein>
    <recommendedName>
        <fullName evidence="4">Terpene synthase</fullName>
        <ecNumber evidence="4">4.2.3.-</ecNumber>
    </recommendedName>
</protein>
<dbReference type="Proteomes" id="UP001447188">
    <property type="component" value="Unassembled WGS sequence"/>
</dbReference>
<dbReference type="PANTHER" id="PTHR35201:SF4">
    <property type="entry name" value="BETA-PINACENE SYNTHASE-RELATED"/>
    <property type="match status" value="1"/>
</dbReference>
<evidence type="ECO:0000313" key="5">
    <source>
        <dbReference type="EMBL" id="KAL0633841.1"/>
    </source>
</evidence>
<keyword evidence="4" id="KW-0479">Metal-binding</keyword>
<organism evidence="5 6">
    <name type="scientific">Discina gigas</name>
    <dbReference type="NCBI Taxonomy" id="1032678"/>
    <lineage>
        <taxon>Eukaryota</taxon>
        <taxon>Fungi</taxon>
        <taxon>Dikarya</taxon>
        <taxon>Ascomycota</taxon>
        <taxon>Pezizomycotina</taxon>
        <taxon>Pezizomycetes</taxon>
        <taxon>Pezizales</taxon>
        <taxon>Discinaceae</taxon>
        <taxon>Discina</taxon>
    </lineage>
</organism>
<dbReference type="EMBL" id="JBBBZM010000112">
    <property type="protein sequence ID" value="KAL0633841.1"/>
    <property type="molecule type" value="Genomic_DNA"/>
</dbReference>
<dbReference type="Gene3D" id="1.10.600.10">
    <property type="entry name" value="Farnesyl Diphosphate Synthase"/>
    <property type="match status" value="1"/>
</dbReference>
<comment type="similarity">
    <text evidence="2 4">Belongs to the terpene synthase family.</text>
</comment>
<gene>
    <name evidence="5" type="ORF">Q9L58_007274</name>
</gene>
<evidence type="ECO:0000256" key="2">
    <source>
        <dbReference type="ARBA" id="ARBA00006333"/>
    </source>
</evidence>
<dbReference type="EC" id="4.2.3.-" evidence="4"/>
<dbReference type="Pfam" id="PF19086">
    <property type="entry name" value="Terpene_syn_C_2"/>
    <property type="match status" value="1"/>
</dbReference>
<keyword evidence="6" id="KW-1185">Reference proteome</keyword>
<evidence type="ECO:0000256" key="1">
    <source>
        <dbReference type="ARBA" id="ARBA00001946"/>
    </source>
</evidence>